<evidence type="ECO:0000256" key="2">
    <source>
        <dbReference type="ARBA" id="ARBA00022617"/>
    </source>
</evidence>
<evidence type="ECO:0000313" key="7">
    <source>
        <dbReference type="EMBL" id="KAK3374271.1"/>
    </source>
</evidence>
<evidence type="ECO:0000256" key="4">
    <source>
        <dbReference type="ARBA" id="ARBA00023004"/>
    </source>
</evidence>
<evidence type="ECO:0000256" key="5">
    <source>
        <dbReference type="PIRSR" id="PIRSR602401-1"/>
    </source>
</evidence>
<reference evidence="7" key="1">
    <citation type="journal article" date="2023" name="Mol. Phylogenet. Evol.">
        <title>Genome-scale phylogeny and comparative genomics of the fungal order Sordariales.</title>
        <authorList>
            <person name="Hensen N."/>
            <person name="Bonometti L."/>
            <person name="Westerberg I."/>
            <person name="Brannstrom I.O."/>
            <person name="Guillou S."/>
            <person name="Cros-Aarteil S."/>
            <person name="Calhoun S."/>
            <person name="Haridas S."/>
            <person name="Kuo A."/>
            <person name="Mondo S."/>
            <person name="Pangilinan J."/>
            <person name="Riley R."/>
            <person name="LaButti K."/>
            <person name="Andreopoulos B."/>
            <person name="Lipzen A."/>
            <person name="Chen C."/>
            <person name="Yan M."/>
            <person name="Daum C."/>
            <person name="Ng V."/>
            <person name="Clum A."/>
            <person name="Steindorff A."/>
            <person name="Ohm R.A."/>
            <person name="Martin F."/>
            <person name="Silar P."/>
            <person name="Natvig D.O."/>
            <person name="Lalanne C."/>
            <person name="Gautier V."/>
            <person name="Ament-Velasquez S.L."/>
            <person name="Kruys A."/>
            <person name="Hutchinson M.I."/>
            <person name="Powell A.J."/>
            <person name="Barry K."/>
            <person name="Miller A.N."/>
            <person name="Grigoriev I.V."/>
            <person name="Debuchy R."/>
            <person name="Gladieux P."/>
            <person name="Hiltunen Thoren M."/>
            <person name="Johannesson H."/>
        </authorList>
    </citation>
    <scope>NUCLEOTIDE SEQUENCE</scope>
    <source>
        <strain evidence="7">CBS 958.72</strain>
    </source>
</reference>
<dbReference type="PRINTS" id="PR00463">
    <property type="entry name" value="EP450I"/>
</dbReference>
<evidence type="ECO:0000256" key="6">
    <source>
        <dbReference type="SAM" id="MobiDB-lite"/>
    </source>
</evidence>
<dbReference type="AlphaFoldDB" id="A0AAE0KCY4"/>
<evidence type="ECO:0000256" key="1">
    <source>
        <dbReference type="ARBA" id="ARBA00010617"/>
    </source>
</evidence>
<name>A0AAE0KCY4_9PEZI</name>
<dbReference type="SUPFAM" id="SSF48264">
    <property type="entry name" value="Cytochrome P450"/>
    <property type="match status" value="1"/>
</dbReference>
<evidence type="ECO:0000256" key="3">
    <source>
        <dbReference type="ARBA" id="ARBA00022723"/>
    </source>
</evidence>
<evidence type="ECO:0000313" key="8">
    <source>
        <dbReference type="Proteomes" id="UP001287356"/>
    </source>
</evidence>
<keyword evidence="2 5" id="KW-0349">Heme</keyword>
<organism evidence="7 8">
    <name type="scientific">Lasiosphaeria ovina</name>
    <dbReference type="NCBI Taxonomy" id="92902"/>
    <lineage>
        <taxon>Eukaryota</taxon>
        <taxon>Fungi</taxon>
        <taxon>Dikarya</taxon>
        <taxon>Ascomycota</taxon>
        <taxon>Pezizomycotina</taxon>
        <taxon>Sordariomycetes</taxon>
        <taxon>Sordariomycetidae</taxon>
        <taxon>Sordariales</taxon>
        <taxon>Lasiosphaeriaceae</taxon>
        <taxon>Lasiosphaeria</taxon>
    </lineage>
</organism>
<feature type="region of interest" description="Disordered" evidence="6">
    <location>
        <begin position="497"/>
        <end position="525"/>
    </location>
</feature>
<keyword evidence="8" id="KW-1185">Reference proteome</keyword>
<comment type="caution">
    <text evidence="7">The sequence shown here is derived from an EMBL/GenBank/DDBJ whole genome shotgun (WGS) entry which is preliminary data.</text>
</comment>
<reference evidence="7" key="2">
    <citation type="submission" date="2023-06" db="EMBL/GenBank/DDBJ databases">
        <authorList>
            <consortium name="Lawrence Berkeley National Laboratory"/>
            <person name="Haridas S."/>
            <person name="Hensen N."/>
            <person name="Bonometti L."/>
            <person name="Westerberg I."/>
            <person name="Brannstrom I.O."/>
            <person name="Guillou S."/>
            <person name="Cros-Aarteil S."/>
            <person name="Calhoun S."/>
            <person name="Kuo A."/>
            <person name="Mondo S."/>
            <person name="Pangilinan J."/>
            <person name="Riley R."/>
            <person name="Labutti K."/>
            <person name="Andreopoulos B."/>
            <person name="Lipzen A."/>
            <person name="Chen C."/>
            <person name="Yanf M."/>
            <person name="Daum C."/>
            <person name="Ng V."/>
            <person name="Clum A."/>
            <person name="Steindorff A."/>
            <person name="Ohm R."/>
            <person name="Martin F."/>
            <person name="Silar P."/>
            <person name="Natvig D."/>
            <person name="Lalanne C."/>
            <person name="Gautier V."/>
            <person name="Ament-Velasquez S.L."/>
            <person name="Kruys A."/>
            <person name="Hutchinson M.I."/>
            <person name="Powell A.J."/>
            <person name="Barry K."/>
            <person name="Miller A.N."/>
            <person name="Grigoriev I.V."/>
            <person name="Debuchy R."/>
            <person name="Gladieux P."/>
            <person name="Thoren M.H."/>
            <person name="Johannesson H."/>
        </authorList>
    </citation>
    <scope>NUCLEOTIDE SEQUENCE</scope>
    <source>
        <strain evidence="7">CBS 958.72</strain>
    </source>
</reference>
<dbReference type="PANTHER" id="PTHR24304">
    <property type="entry name" value="CYTOCHROME P450 FAMILY 7"/>
    <property type="match status" value="1"/>
</dbReference>
<gene>
    <name evidence="7" type="ORF">B0T24DRAFT_529908</name>
</gene>
<dbReference type="InterPro" id="IPR036396">
    <property type="entry name" value="Cyt_P450_sf"/>
</dbReference>
<dbReference type="InterPro" id="IPR050529">
    <property type="entry name" value="CYP450_sterol_14alpha_dmase"/>
</dbReference>
<dbReference type="GO" id="GO:0005506">
    <property type="term" value="F:iron ion binding"/>
    <property type="evidence" value="ECO:0007669"/>
    <property type="project" value="InterPro"/>
</dbReference>
<keyword evidence="4 5" id="KW-0408">Iron</keyword>
<feature type="binding site" description="axial binding residue" evidence="5">
    <location>
        <position position="552"/>
    </location>
    <ligand>
        <name>heme</name>
        <dbReference type="ChEBI" id="CHEBI:30413"/>
    </ligand>
    <ligandPart>
        <name>Fe</name>
        <dbReference type="ChEBI" id="CHEBI:18248"/>
    </ligandPart>
</feature>
<dbReference type="GO" id="GO:0020037">
    <property type="term" value="F:heme binding"/>
    <property type="evidence" value="ECO:0007669"/>
    <property type="project" value="InterPro"/>
</dbReference>
<dbReference type="CDD" id="cd11040">
    <property type="entry name" value="CYP7_CYP8-like"/>
    <property type="match status" value="1"/>
</dbReference>
<dbReference type="PANTHER" id="PTHR24304:SF2">
    <property type="entry name" value="24-HYDROXYCHOLESTEROL 7-ALPHA-HYDROXYLASE"/>
    <property type="match status" value="1"/>
</dbReference>
<comment type="cofactor">
    <cofactor evidence="5">
        <name>heme</name>
        <dbReference type="ChEBI" id="CHEBI:30413"/>
    </cofactor>
</comment>
<dbReference type="GO" id="GO:0008395">
    <property type="term" value="F:steroid hydroxylase activity"/>
    <property type="evidence" value="ECO:0007669"/>
    <property type="project" value="TreeGrafter"/>
</dbReference>
<sequence>MENLLSTCAQWIHAPQAAGVALVLATLGILATTYWTTHVQSVRDLSRGLDGEQTEPPHVPYAVPWLRNTLAFVWDTEGFVVKMQKRFGMTTPFRMGVAGESYVYVPAGSEFMGALMRKSIRDVNNKKAVMRALRDQFGVPAGDLPIWALDESGFGAKPAPGFEDWPPERRPYHSQHRDFQAFLAGGAALDAMTAKFVECYTRQLLLPPLGGQIRNNGGENDSATDWIEVPDLYAFWRRDMFRAAVHALCGSHIFDVCPDFTDQFWAYDDALSVLLKRVPPWLAPARYAARTKAVESVRRWQASARAKFDWHDQAAVEADWEPIYGARIMRARQVMWRQIGQSETGSAATDLGMIWAANSNIIPASFWALLHVVLSPNVTARVRAEVEASISAADTKSLDIGLLCSKPLLNSVYLEALRYSVASTVGRNAASPDRPVRLGPGGNWAMATGTSTTLIAFSWFGGHDATFWNAGPGGRYPVDAFWAERFLAYPDDPSSGPLAAATTAATGNGGGEDKNDIKGRGERTVEDDRTATVVTAGTQGHWYPYGGGSTHCPGRFFAKQELIAALAVLLMNFDVEITDVSAATAAQCDRRYFPLGAMPPDRKIPARIRRRAATILN</sequence>
<dbReference type="InterPro" id="IPR002401">
    <property type="entry name" value="Cyt_P450_E_grp-I"/>
</dbReference>
<comment type="similarity">
    <text evidence="1">Belongs to the cytochrome P450 family.</text>
</comment>
<proteinExistence type="inferred from homology"/>
<dbReference type="Proteomes" id="UP001287356">
    <property type="component" value="Unassembled WGS sequence"/>
</dbReference>
<keyword evidence="3 5" id="KW-0479">Metal-binding</keyword>
<dbReference type="GO" id="GO:0016705">
    <property type="term" value="F:oxidoreductase activity, acting on paired donors, with incorporation or reduction of molecular oxygen"/>
    <property type="evidence" value="ECO:0007669"/>
    <property type="project" value="InterPro"/>
</dbReference>
<dbReference type="Gene3D" id="1.10.630.10">
    <property type="entry name" value="Cytochrome P450"/>
    <property type="match status" value="1"/>
</dbReference>
<dbReference type="EMBL" id="JAULSN010000004">
    <property type="protein sequence ID" value="KAK3374271.1"/>
    <property type="molecule type" value="Genomic_DNA"/>
</dbReference>
<protein>
    <submittedName>
        <fullName evidence="7">Cytochrome P450</fullName>
    </submittedName>
</protein>
<accession>A0AAE0KCY4</accession>
<feature type="compositionally biased region" description="Basic and acidic residues" evidence="6">
    <location>
        <begin position="511"/>
        <end position="525"/>
    </location>
</feature>